<reference evidence="1 2" key="1">
    <citation type="journal article" date="2024" name="G3 (Bethesda)">
        <title>Genome assembly of Hibiscus sabdariffa L. provides insights into metabolisms of medicinal natural products.</title>
        <authorList>
            <person name="Kim T."/>
        </authorList>
    </citation>
    <scope>NUCLEOTIDE SEQUENCE [LARGE SCALE GENOMIC DNA]</scope>
    <source>
        <strain evidence="1">TK-2024</strain>
        <tissue evidence="1">Old leaves</tissue>
    </source>
</reference>
<organism evidence="1 2">
    <name type="scientific">Hibiscus sabdariffa</name>
    <name type="common">roselle</name>
    <dbReference type="NCBI Taxonomy" id="183260"/>
    <lineage>
        <taxon>Eukaryota</taxon>
        <taxon>Viridiplantae</taxon>
        <taxon>Streptophyta</taxon>
        <taxon>Embryophyta</taxon>
        <taxon>Tracheophyta</taxon>
        <taxon>Spermatophyta</taxon>
        <taxon>Magnoliopsida</taxon>
        <taxon>eudicotyledons</taxon>
        <taxon>Gunneridae</taxon>
        <taxon>Pentapetalae</taxon>
        <taxon>rosids</taxon>
        <taxon>malvids</taxon>
        <taxon>Malvales</taxon>
        <taxon>Malvaceae</taxon>
        <taxon>Malvoideae</taxon>
        <taxon>Hibiscus</taxon>
    </lineage>
</organism>
<sequence length="81" mass="8858">MNGGGLISGNGGICGSPFWVVTWCKGGGCYYGSWLEMKDMVCGDGVDKARWVRSELNESGANRTWFSDEGGHRDGSEFELW</sequence>
<keyword evidence="2" id="KW-1185">Reference proteome</keyword>
<accession>A0ABR2U813</accession>
<dbReference type="Proteomes" id="UP001396334">
    <property type="component" value="Unassembled WGS sequence"/>
</dbReference>
<dbReference type="EMBL" id="JBBPBN010000001">
    <property type="protein sequence ID" value="KAK9045767.1"/>
    <property type="molecule type" value="Genomic_DNA"/>
</dbReference>
<evidence type="ECO:0000313" key="1">
    <source>
        <dbReference type="EMBL" id="KAK9045767.1"/>
    </source>
</evidence>
<protein>
    <submittedName>
        <fullName evidence="1">Uncharacterized protein</fullName>
    </submittedName>
</protein>
<name>A0ABR2U813_9ROSI</name>
<evidence type="ECO:0000313" key="2">
    <source>
        <dbReference type="Proteomes" id="UP001396334"/>
    </source>
</evidence>
<comment type="caution">
    <text evidence="1">The sequence shown here is derived from an EMBL/GenBank/DDBJ whole genome shotgun (WGS) entry which is preliminary data.</text>
</comment>
<proteinExistence type="predicted"/>
<gene>
    <name evidence="1" type="ORF">V6N11_051675</name>
</gene>